<feature type="transmembrane region" description="Helical" evidence="1">
    <location>
        <begin position="12"/>
        <end position="32"/>
    </location>
</feature>
<dbReference type="Pfam" id="PF06724">
    <property type="entry name" value="DUF1206"/>
    <property type="match status" value="2"/>
</dbReference>
<feature type="transmembrane region" description="Helical" evidence="1">
    <location>
        <begin position="185"/>
        <end position="207"/>
    </location>
</feature>
<feature type="transmembrane region" description="Helical" evidence="1">
    <location>
        <begin position="52"/>
        <end position="74"/>
    </location>
</feature>
<dbReference type="InterPro" id="IPR009597">
    <property type="entry name" value="DUF1206"/>
</dbReference>
<feature type="transmembrane region" description="Helical" evidence="1">
    <location>
        <begin position="94"/>
        <end position="115"/>
    </location>
</feature>
<evidence type="ECO:0000259" key="2">
    <source>
        <dbReference type="Pfam" id="PF06724"/>
    </source>
</evidence>
<proteinExistence type="predicted"/>
<dbReference type="Proteomes" id="UP000182510">
    <property type="component" value="Chromosome"/>
</dbReference>
<evidence type="ECO:0000313" key="3">
    <source>
        <dbReference type="EMBL" id="APG59609.1"/>
    </source>
</evidence>
<keyword evidence="1" id="KW-1133">Transmembrane helix</keyword>
<dbReference type="EMBL" id="CP018153">
    <property type="protein sequence ID" value="APG59609.1"/>
    <property type="molecule type" value="Genomic_DNA"/>
</dbReference>
<dbReference type="KEGG" id="grl:LPB144_03925"/>
<keyword evidence="1" id="KW-0472">Membrane</keyword>
<keyword evidence="4" id="KW-1185">Reference proteome</keyword>
<feature type="domain" description="DUF1206" evidence="2">
    <location>
        <begin position="12"/>
        <end position="78"/>
    </location>
</feature>
<dbReference type="RefSeq" id="WP_072552263.1">
    <property type="nucleotide sequence ID" value="NZ_CP018153.1"/>
</dbReference>
<gene>
    <name evidence="3" type="ORF">LPB144_03925</name>
</gene>
<keyword evidence="1" id="KW-0812">Transmembrane</keyword>
<dbReference type="AlphaFoldDB" id="A0A1L3J3A5"/>
<dbReference type="STRING" id="1913577.LPB144_03925"/>
<feature type="domain" description="DUF1206" evidence="2">
    <location>
        <begin position="186"/>
        <end position="255"/>
    </location>
</feature>
<feature type="transmembrane region" description="Helical" evidence="1">
    <location>
        <begin position="227"/>
        <end position="250"/>
    </location>
</feature>
<evidence type="ECO:0000313" key="4">
    <source>
        <dbReference type="Proteomes" id="UP000182510"/>
    </source>
</evidence>
<evidence type="ECO:0000256" key="1">
    <source>
        <dbReference type="SAM" id="Phobius"/>
    </source>
</evidence>
<sequence length="260" mass="28274">MDQKIVKMARTGYAAKGIVYSITGALTFMAAFNMGGQQTGKTGVIDFLQKQPFGNVLLALIALGLLCYAGWRFVQTFKDPENIGSDKKGKAKRFAFFISGLIYLSLAALAVKKLIDAGSSGGGAKTFGFLSGQLGIVVFVVIGLSLIGISIAQFKKAYSGKFLRKFEYKSISEEKRRKTIKNTGYLGIVSRGIIFGVLAFIFLRAAYHSNTNDIKSTTDAFSFLQDSSYGAWLMGLVALGFVCYGIYMIATAKYRQFSNS</sequence>
<reference evidence="3 4" key="1">
    <citation type="submission" date="2016-11" db="EMBL/GenBank/DDBJ databases">
        <title>Gramella sp. LPB0144 isolated from marine environment.</title>
        <authorList>
            <person name="Kim E."/>
            <person name="Yi H."/>
        </authorList>
    </citation>
    <scope>NUCLEOTIDE SEQUENCE [LARGE SCALE GENOMIC DNA]</scope>
    <source>
        <strain evidence="3 4">LPB0144</strain>
    </source>
</reference>
<feature type="transmembrane region" description="Helical" evidence="1">
    <location>
        <begin position="127"/>
        <end position="154"/>
    </location>
</feature>
<name>A0A1L3J3A5_9FLAO</name>
<organism evidence="3 4">
    <name type="scientific">Christiangramia salexigens</name>
    <dbReference type="NCBI Taxonomy" id="1913577"/>
    <lineage>
        <taxon>Bacteria</taxon>
        <taxon>Pseudomonadati</taxon>
        <taxon>Bacteroidota</taxon>
        <taxon>Flavobacteriia</taxon>
        <taxon>Flavobacteriales</taxon>
        <taxon>Flavobacteriaceae</taxon>
        <taxon>Christiangramia</taxon>
    </lineage>
</organism>
<accession>A0A1L3J3A5</accession>
<dbReference type="OrthoDB" id="1490880at2"/>
<protein>
    <recommendedName>
        <fullName evidence="2">DUF1206 domain-containing protein</fullName>
    </recommendedName>
</protein>